<dbReference type="Proteomes" id="UP000076727">
    <property type="component" value="Unassembled WGS sequence"/>
</dbReference>
<protein>
    <submittedName>
        <fullName evidence="1">Uncharacterized protein</fullName>
    </submittedName>
</protein>
<organism evidence="1 2">
    <name type="scientific">Daedalea quercina L-15889</name>
    <dbReference type="NCBI Taxonomy" id="1314783"/>
    <lineage>
        <taxon>Eukaryota</taxon>
        <taxon>Fungi</taxon>
        <taxon>Dikarya</taxon>
        <taxon>Basidiomycota</taxon>
        <taxon>Agaricomycotina</taxon>
        <taxon>Agaricomycetes</taxon>
        <taxon>Polyporales</taxon>
        <taxon>Fomitopsis</taxon>
    </lineage>
</organism>
<dbReference type="OrthoDB" id="2998174at2759"/>
<dbReference type="Gene3D" id="1.10.600.10">
    <property type="entry name" value="Farnesyl Diphosphate Synthase"/>
    <property type="match status" value="1"/>
</dbReference>
<reference evidence="1 2" key="1">
    <citation type="journal article" date="2016" name="Mol. Biol. Evol.">
        <title>Comparative Genomics of Early-Diverging Mushroom-Forming Fungi Provides Insights into the Origins of Lignocellulose Decay Capabilities.</title>
        <authorList>
            <person name="Nagy L.G."/>
            <person name="Riley R."/>
            <person name="Tritt A."/>
            <person name="Adam C."/>
            <person name="Daum C."/>
            <person name="Floudas D."/>
            <person name="Sun H."/>
            <person name="Yadav J.S."/>
            <person name="Pangilinan J."/>
            <person name="Larsson K.H."/>
            <person name="Matsuura K."/>
            <person name="Barry K."/>
            <person name="Labutti K."/>
            <person name="Kuo R."/>
            <person name="Ohm R.A."/>
            <person name="Bhattacharya S.S."/>
            <person name="Shirouzu T."/>
            <person name="Yoshinaga Y."/>
            <person name="Martin F.M."/>
            <person name="Grigoriev I.V."/>
            <person name="Hibbett D.S."/>
        </authorList>
    </citation>
    <scope>NUCLEOTIDE SEQUENCE [LARGE SCALE GENOMIC DNA]</scope>
    <source>
        <strain evidence="1 2">L-15889</strain>
    </source>
</reference>
<dbReference type="InterPro" id="IPR008949">
    <property type="entry name" value="Isoprenoid_synthase_dom_sf"/>
</dbReference>
<dbReference type="EMBL" id="KV429049">
    <property type="protein sequence ID" value="KZT70828.1"/>
    <property type="molecule type" value="Genomic_DNA"/>
</dbReference>
<gene>
    <name evidence="1" type="ORF">DAEQUDRAFT_764394</name>
</gene>
<keyword evidence="2" id="KW-1185">Reference proteome</keyword>
<evidence type="ECO:0000313" key="1">
    <source>
        <dbReference type="EMBL" id="KZT70828.1"/>
    </source>
</evidence>
<proteinExistence type="predicted"/>
<sequence>MRGKEWTTNRPQYMLELESRVAAAVHGWGPDMLDVLRPSTPAAIIITIACYDHMDNIDAKVQIALFGTLVIAVDDPTRLPAVHDFHRRLCLGSVQGDVGIVGRPMEIISGM</sequence>
<accession>A0A165RJD7</accession>
<dbReference type="AlphaFoldDB" id="A0A165RJD7"/>
<dbReference type="STRING" id="1314783.A0A165RJD7"/>
<evidence type="ECO:0000313" key="2">
    <source>
        <dbReference type="Proteomes" id="UP000076727"/>
    </source>
</evidence>
<name>A0A165RJD7_9APHY</name>